<evidence type="ECO:0000259" key="3">
    <source>
        <dbReference type="PROSITE" id="PS51186"/>
    </source>
</evidence>
<dbReference type="CDD" id="cd04301">
    <property type="entry name" value="NAT_SF"/>
    <property type="match status" value="1"/>
</dbReference>
<reference evidence="4" key="1">
    <citation type="submission" date="2022-01" db="EMBL/GenBank/DDBJ databases">
        <title>Paenibacillus spongiae sp. nov., isolated from marine sponge.</title>
        <authorList>
            <person name="Li Z."/>
            <person name="Zhang M."/>
        </authorList>
    </citation>
    <scope>NUCLEOTIDE SEQUENCE</scope>
    <source>
        <strain evidence="4">PHS-Z3</strain>
    </source>
</reference>
<evidence type="ECO:0000313" key="5">
    <source>
        <dbReference type="Proteomes" id="UP001057877"/>
    </source>
</evidence>
<dbReference type="PANTHER" id="PTHR43420">
    <property type="entry name" value="ACETYLTRANSFERASE"/>
    <property type="match status" value="1"/>
</dbReference>
<evidence type="ECO:0000313" key="4">
    <source>
        <dbReference type="EMBL" id="UVI27748.1"/>
    </source>
</evidence>
<keyword evidence="5" id="KW-1185">Reference proteome</keyword>
<name>A0ABY5S5Z9_9BACL</name>
<dbReference type="InterPro" id="IPR000182">
    <property type="entry name" value="GNAT_dom"/>
</dbReference>
<protein>
    <submittedName>
        <fullName evidence="4">GNAT family N-acetyltransferase</fullName>
    </submittedName>
</protein>
<dbReference type="Gene3D" id="3.40.630.30">
    <property type="match status" value="1"/>
</dbReference>
<proteinExistence type="predicted"/>
<dbReference type="PROSITE" id="PS51186">
    <property type="entry name" value="GNAT"/>
    <property type="match status" value="1"/>
</dbReference>
<dbReference type="SUPFAM" id="SSF55729">
    <property type="entry name" value="Acyl-CoA N-acyltransferases (Nat)"/>
    <property type="match status" value="1"/>
</dbReference>
<evidence type="ECO:0000256" key="1">
    <source>
        <dbReference type="ARBA" id="ARBA00022679"/>
    </source>
</evidence>
<dbReference type="InterPro" id="IPR050680">
    <property type="entry name" value="YpeA/RimI_acetyltransf"/>
</dbReference>
<keyword evidence="2" id="KW-0012">Acyltransferase</keyword>
<accession>A0ABY5S5Z9</accession>
<organism evidence="4 5">
    <name type="scientific">Paenibacillus spongiae</name>
    <dbReference type="NCBI Taxonomy" id="2909671"/>
    <lineage>
        <taxon>Bacteria</taxon>
        <taxon>Bacillati</taxon>
        <taxon>Bacillota</taxon>
        <taxon>Bacilli</taxon>
        <taxon>Bacillales</taxon>
        <taxon>Paenibacillaceae</taxon>
        <taxon>Paenibacillus</taxon>
    </lineage>
</organism>
<dbReference type="EMBL" id="CP091430">
    <property type="protein sequence ID" value="UVI27748.1"/>
    <property type="molecule type" value="Genomic_DNA"/>
</dbReference>
<keyword evidence="1" id="KW-0808">Transferase</keyword>
<gene>
    <name evidence="4" type="ORF">L1F29_20030</name>
</gene>
<sequence>MECILEGEIVGILACSNNRRRAMTVDKPSLKQAFGFLKGNLAYDSLDKEFNAPLPFEDETGYIECVATSERARGKGVSTALFKHVMQELPYRNYILEVVDTNSTAIRLYKKLGFEEFKRKREKLSRLKGFKERIYLQWIKG</sequence>
<feature type="domain" description="N-acetyltransferase" evidence="3">
    <location>
        <begin position="1"/>
        <end position="137"/>
    </location>
</feature>
<dbReference type="RefSeq" id="WP_258383838.1">
    <property type="nucleotide sequence ID" value="NZ_CP091430.1"/>
</dbReference>
<dbReference type="Proteomes" id="UP001057877">
    <property type="component" value="Chromosome"/>
</dbReference>
<evidence type="ECO:0000256" key="2">
    <source>
        <dbReference type="ARBA" id="ARBA00023315"/>
    </source>
</evidence>
<dbReference type="Pfam" id="PF00583">
    <property type="entry name" value="Acetyltransf_1"/>
    <property type="match status" value="1"/>
</dbReference>
<dbReference type="InterPro" id="IPR016181">
    <property type="entry name" value="Acyl_CoA_acyltransferase"/>
</dbReference>